<feature type="transmembrane region" description="Helical" evidence="3">
    <location>
        <begin position="6"/>
        <end position="24"/>
    </location>
</feature>
<dbReference type="SMART" id="SM00043">
    <property type="entry name" value="CY"/>
    <property type="match status" value="1"/>
</dbReference>
<sequence length="133" mass="14995">MANHSITMTFTFVTLFVIISSCVTNGGMLGGRTKVADVKTNKEMQEMGKYSVEEYNRLRRSEPGNDEGDLVFSEVVEAEQQVVAGMKYYLKLETFTKSGEAKVFQAVVEVKPWLRKKQLLRFAPSPVVLLPVR</sequence>
<evidence type="ECO:0000259" key="4">
    <source>
        <dbReference type="SMART" id="SM00043"/>
    </source>
</evidence>
<organism evidence="5 6">
    <name type="scientific">Tagetes erecta</name>
    <name type="common">African marigold</name>
    <dbReference type="NCBI Taxonomy" id="13708"/>
    <lineage>
        <taxon>Eukaryota</taxon>
        <taxon>Viridiplantae</taxon>
        <taxon>Streptophyta</taxon>
        <taxon>Embryophyta</taxon>
        <taxon>Tracheophyta</taxon>
        <taxon>Spermatophyta</taxon>
        <taxon>Magnoliopsida</taxon>
        <taxon>eudicotyledons</taxon>
        <taxon>Gunneridae</taxon>
        <taxon>Pentapetalae</taxon>
        <taxon>asterids</taxon>
        <taxon>campanulids</taxon>
        <taxon>Asterales</taxon>
        <taxon>Asteraceae</taxon>
        <taxon>Asteroideae</taxon>
        <taxon>Heliantheae alliance</taxon>
        <taxon>Tageteae</taxon>
        <taxon>Tagetes</taxon>
    </lineage>
</organism>
<evidence type="ECO:0000256" key="1">
    <source>
        <dbReference type="ARBA" id="ARBA00022690"/>
    </source>
</evidence>
<dbReference type="InterPro" id="IPR000010">
    <property type="entry name" value="Cystatin_dom"/>
</dbReference>
<dbReference type="PANTHER" id="PTHR47373">
    <property type="entry name" value="CYSTEINE PROTEINASE INHIBITOR 2"/>
    <property type="match status" value="1"/>
</dbReference>
<keyword evidence="3" id="KW-0812">Transmembrane</keyword>
<dbReference type="InterPro" id="IPR018073">
    <property type="entry name" value="Prot_inh_cystat_CS"/>
</dbReference>
<feature type="domain" description="Cystatin" evidence="4">
    <location>
        <begin position="27"/>
        <end position="125"/>
    </location>
</feature>
<evidence type="ECO:0000313" key="6">
    <source>
        <dbReference type="Proteomes" id="UP001229421"/>
    </source>
</evidence>
<dbReference type="Proteomes" id="UP001229421">
    <property type="component" value="Unassembled WGS sequence"/>
</dbReference>
<dbReference type="PROSITE" id="PS00287">
    <property type="entry name" value="CYSTATIN"/>
    <property type="match status" value="1"/>
</dbReference>
<comment type="caution">
    <text evidence="5">The sequence shown here is derived from an EMBL/GenBank/DDBJ whole genome shotgun (WGS) entry which is preliminary data.</text>
</comment>
<dbReference type="CDD" id="cd00042">
    <property type="entry name" value="CY"/>
    <property type="match status" value="1"/>
</dbReference>
<protein>
    <recommendedName>
        <fullName evidence="4">Cystatin domain-containing protein</fullName>
    </recommendedName>
</protein>
<keyword evidence="6" id="KW-1185">Reference proteome</keyword>
<keyword evidence="2" id="KW-0789">Thiol protease inhibitor</keyword>
<dbReference type="InterPro" id="IPR046350">
    <property type="entry name" value="Cystatin_sf"/>
</dbReference>
<dbReference type="Gene3D" id="3.10.450.10">
    <property type="match status" value="1"/>
</dbReference>
<gene>
    <name evidence="5" type="ORF">QVD17_32960</name>
</gene>
<dbReference type="Pfam" id="PF16845">
    <property type="entry name" value="SQAPI"/>
    <property type="match status" value="1"/>
</dbReference>
<dbReference type="EMBL" id="JAUHHV010000009">
    <property type="protein sequence ID" value="KAK1412023.1"/>
    <property type="molecule type" value="Genomic_DNA"/>
</dbReference>
<proteinExistence type="predicted"/>
<evidence type="ECO:0000256" key="3">
    <source>
        <dbReference type="SAM" id="Phobius"/>
    </source>
</evidence>
<evidence type="ECO:0000313" key="5">
    <source>
        <dbReference type="EMBL" id="KAK1412023.1"/>
    </source>
</evidence>
<dbReference type="AlphaFoldDB" id="A0AAD8NL18"/>
<dbReference type="GO" id="GO:0004869">
    <property type="term" value="F:cysteine-type endopeptidase inhibitor activity"/>
    <property type="evidence" value="ECO:0007669"/>
    <property type="project" value="UniProtKB-KW"/>
</dbReference>
<keyword evidence="1" id="KW-0646">Protease inhibitor</keyword>
<dbReference type="PANTHER" id="PTHR47373:SF6">
    <property type="entry name" value="PHYTOCYSTATIN 2-RELATED"/>
    <property type="match status" value="1"/>
</dbReference>
<name>A0AAD8NL18_TARER</name>
<keyword evidence="3" id="KW-0472">Membrane</keyword>
<evidence type="ECO:0000256" key="2">
    <source>
        <dbReference type="ARBA" id="ARBA00022704"/>
    </source>
</evidence>
<reference evidence="5" key="1">
    <citation type="journal article" date="2023" name="bioRxiv">
        <title>Improved chromosome-level genome assembly for marigold (Tagetes erecta).</title>
        <authorList>
            <person name="Jiang F."/>
            <person name="Yuan L."/>
            <person name="Wang S."/>
            <person name="Wang H."/>
            <person name="Xu D."/>
            <person name="Wang A."/>
            <person name="Fan W."/>
        </authorList>
    </citation>
    <scope>NUCLEOTIDE SEQUENCE</scope>
    <source>
        <strain evidence="5">WSJ</strain>
        <tissue evidence="5">Leaf</tissue>
    </source>
</reference>
<keyword evidence="3" id="KW-1133">Transmembrane helix</keyword>
<dbReference type="SUPFAM" id="SSF54403">
    <property type="entry name" value="Cystatin/monellin"/>
    <property type="match status" value="1"/>
</dbReference>
<accession>A0AAD8NL18</accession>